<reference evidence="5 6" key="1">
    <citation type="journal article" date="2021" name="Commun. Biol.">
        <title>The genome of Shorea leprosula (Dipterocarpaceae) highlights the ecological relevance of drought in aseasonal tropical rainforests.</title>
        <authorList>
            <person name="Ng K.K.S."/>
            <person name="Kobayashi M.J."/>
            <person name="Fawcett J.A."/>
            <person name="Hatakeyama M."/>
            <person name="Paape T."/>
            <person name="Ng C.H."/>
            <person name="Ang C.C."/>
            <person name="Tnah L.H."/>
            <person name="Lee C.T."/>
            <person name="Nishiyama T."/>
            <person name="Sese J."/>
            <person name="O'Brien M.J."/>
            <person name="Copetti D."/>
            <person name="Mohd Noor M.I."/>
            <person name="Ong R.C."/>
            <person name="Putra M."/>
            <person name="Sireger I.Z."/>
            <person name="Indrioko S."/>
            <person name="Kosugi Y."/>
            <person name="Izuno A."/>
            <person name="Isagi Y."/>
            <person name="Lee S.L."/>
            <person name="Shimizu K.K."/>
        </authorList>
    </citation>
    <scope>NUCLEOTIDE SEQUENCE [LARGE SCALE GENOMIC DNA]</scope>
    <source>
        <strain evidence="5">214</strain>
    </source>
</reference>
<feature type="repeat" description="PPR" evidence="3">
    <location>
        <begin position="301"/>
        <end position="335"/>
    </location>
</feature>
<dbReference type="PANTHER" id="PTHR47938">
    <property type="entry name" value="RESPIRATORY COMPLEX I CHAPERONE (CIA84), PUTATIVE (AFU_ORTHOLOGUE AFUA_2G06020)-RELATED"/>
    <property type="match status" value="1"/>
</dbReference>
<evidence type="ECO:0000256" key="1">
    <source>
        <dbReference type="ARBA" id="ARBA00007626"/>
    </source>
</evidence>
<evidence type="ECO:0000313" key="6">
    <source>
        <dbReference type="Proteomes" id="UP001054252"/>
    </source>
</evidence>
<dbReference type="Proteomes" id="UP001054252">
    <property type="component" value="Unassembled WGS sequence"/>
</dbReference>
<accession>A0AAV5KL68</accession>
<dbReference type="InterPro" id="IPR011990">
    <property type="entry name" value="TPR-like_helical_dom_sf"/>
</dbReference>
<proteinExistence type="inferred from homology"/>
<feature type="region of interest" description="Disordered" evidence="4">
    <location>
        <begin position="39"/>
        <end position="61"/>
    </location>
</feature>
<feature type="repeat" description="PPR" evidence="3">
    <location>
        <begin position="193"/>
        <end position="228"/>
    </location>
</feature>
<feature type="repeat" description="PPR" evidence="3">
    <location>
        <begin position="229"/>
        <end position="263"/>
    </location>
</feature>
<keyword evidence="2" id="KW-0677">Repeat</keyword>
<dbReference type="Pfam" id="PF01535">
    <property type="entry name" value="PPR"/>
    <property type="match status" value="3"/>
</dbReference>
<protein>
    <recommendedName>
        <fullName evidence="7">Pentatricopeptide repeat-containing protein</fullName>
    </recommendedName>
</protein>
<dbReference type="EMBL" id="BPVZ01000068">
    <property type="protein sequence ID" value="GKV25259.1"/>
    <property type="molecule type" value="Genomic_DNA"/>
</dbReference>
<gene>
    <name evidence="5" type="ORF">SLEP1_g34721</name>
</gene>
<evidence type="ECO:0000313" key="5">
    <source>
        <dbReference type="EMBL" id="GKV25259.1"/>
    </source>
</evidence>
<evidence type="ECO:0000256" key="3">
    <source>
        <dbReference type="PROSITE-ProRule" id="PRU00708"/>
    </source>
</evidence>
<dbReference type="PROSITE" id="PS51375">
    <property type="entry name" value="PPR"/>
    <property type="match status" value="11"/>
</dbReference>
<sequence>MALDLHSHHGAAKRLFMHHCRLSAIRYFSSWRMKSVNDNSHEQGLNRSDKQKSSTKTKTAKSMARLINSKPWSTDLESSLSSLSPCLSKTAVLQTLSLVKTSSKAVRFFNWVENMGFSHNSQSFFLMLEILGRERNLNAARNFLLSIERRSNGSVKLEDRFFNSLIRSYSKAGLYQESVKVFEMMKSIGVSPSVVTFNNLLQILLKRGRTNMARSVFDEMLSTYGVTPDVYTFNILIRGFCMNSLVDEGFRFFKEMERFRCDPDVVSYNTLVDGLCREGKVKIAHNVVKGMNKKSLHLNPNVVTYTTLVRGYCMKREVEDALAVYREMVSQGLKPNRITYNTLIKGLCEVQKYDKIKEIMGGAKEYGGFIPDTCTFNTLINAHFDAGNLGEALKVFKSMSGFHVQPDSATYSILIRNLCQQGDFERAEELFDELADKEILLGDAGCVPLVAAYNPMFEYLCRNGKTKKAERVFRQLMKRGIQDPPSYKTLIMGHCREGTFAAGYELLVLMLRRDFCPDFETYDLLINGLLENNEALLAQETLEKMLKSSHLPKSSTFHSILSELLKMSFAHESAKLIMLMLERRIRQNSALSTHAVKLLFDRRLRDKAIQIVEILYDNGFVVEMEQLICYLCQDRKMLEAYKMLMFCLEKNLTVNTEMCSTVIESLCKSKKLSEAFGLYYELAERGKHQELRCLDNFRIALEADGRSNEAEFVGKRMLQSGRFSPTFSSRTQEH</sequence>
<feature type="repeat" description="PPR" evidence="3">
    <location>
        <begin position="518"/>
        <end position="552"/>
    </location>
</feature>
<feature type="repeat" description="PPR" evidence="3">
    <location>
        <begin position="449"/>
        <end position="483"/>
    </location>
</feature>
<dbReference type="InterPro" id="IPR002885">
    <property type="entry name" value="PPR_rpt"/>
</dbReference>
<name>A0AAV5KL68_9ROSI</name>
<feature type="repeat" description="PPR" evidence="3">
    <location>
        <begin position="264"/>
        <end position="298"/>
    </location>
</feature>
<feature type="repeat" description="PPR" evidence="3">
    <location>
        <begin position="158"/>
        <end position="192"/>
    </location>
</feature>
<dbReference type="GO" id="GO:0003729">
    <property type="term" value="F:mRNA binding"/>
    <property type="evidence" value="ECO:0007669"/>
    <property type="project" value="TreeGrafter"/>
</dbReference>
<dbReference type="NCBIfam" id="TIGR00756">
    <property type="entry name" value="PPR"/>
    <property type="match status" value="11"/>
</dbReference>
<dbReference type="AlphaFoldDB" id="A0AAV5KL68"/>
<evidence type="ECO:0000256" key="2">
    <source>
        <dbReference type="ARBA" id="ARBA00022737"/>
    </source>
</evidence>
<keyword evidence="6" id="KW-1185">Reference proteome</keyword>
<dbReference type="PANTHER" id="PTHR47938:SF7">
    <property type="entry name" value="PENTACOTRIPEPTIDE-REPEAT REGION OF PRORP DOMAIN-CONTAINING PROTEIN"/>
    <property type="match status" value="1"/>
</dbReference>
<organism evidence="5 6">
    <name type="scientific">Rubroshorea leprosula</name>
    <dbReference type="NCBI Taxonomy" id="152421"/>
    <lineage>
        <taxon>Eukaryota</taxon>
        <taxon>Viridiplantae</taxon>
        <taxon>Streptophyta</taxon>
        <taxon>Embryophyta</taxon>
        <taxon>Tracheophyta</taxon>
        <taxon>Spermatophyta</taxon>
        <taxon>Magnoliopsida</taxon>
        <taxon>eudicotyledons</taxon>
        <taxon>Gunneridae</taxon>
        <taxon>Pentapetalae</taxon>
        <taxon>rosids</taxon>
        <taxon>malvids</taxon>
        <taxon>Malvales</taxon>
        <taxon>Dipterocarpaceae</taxon>
        <taxon>Rubroshorea</taxon>
    </lineage>
</organism>
<comment type="caution">
    <text evidence="5">The sequence shown here is derived from an EMBL/GenBank/DDBJ whole genome shotgun (WGS) entry which is preliminary data.</text>
</comment>
<feature type="repeat" description="PPR" evidence="3">
    <location>
        <begin position="407"/>
        <end position="441"/>
    </location>
</feature>
<dbReference type="SUPFAM" id="SSF81901">
    <property type="entry name" value="HCP-like"/>
    <property type="match status" value="1"/>
</dbReference>
<feature type="repeat" description="PPR" evidence="3">
    <location>
        <begin position="336"/>
        <end position="371"/>
    </location>
</feature>
<feature type="repeat" description="PPR" evidence="3">
    <location>
        <begin position="372"/>
        <end position="406"/>
    </location>
</feature>
<feature type="repeat" description="PPR" evidence="3">
    <location>
        <begin position="655"/>
        <end position="689"/>
    </location>
</feature>
<dbReference type="Pfam" id="PF13041">
    <property type="entry name" value="PPR_2"/>
    <property type="match status" value="4"/>
</dbReference>
<dbReference type="Gene3D" id="1.25.40.10">
    <property type="entry name" value="Tetratricopeptide repeat domain"/>
    <property type="match status" value="6"/>
</dbReference>
<evidence type="ECO:0000256" key="4">
    <source>
        <dbReference type="SAM" id="MobiDB-lite"/>
    </source>
</evidence>
<evidence type="ECO:0008006" key="7">
    <source>
        <dbReference type="Google" id="ProtNLM"/>
    </source>
</evidence>
<comment type="similarity">
    <text evidence="1">Belongs to the PPR family. P subfamily.</text>
</comment>